<sequence length="41" mass="4498">MHPRGEFGEREPSWKYLVDEAQLSTTGLKYLSGTVASVLSG</sequence>
<gene>
    <name evidence="1" type="ORF">MYXE_41040</name>
</gene>
<dbReference type="AlphaFoldDB" id="A0AAD1H647"/>
<dbReference type="EMBL" id="AP022314">
    <property type="protein sequence ID" value="BBU24314.1"/>
    <property type="molecule type" value="Genomic_DNA"/>
</dbReference>
<dbReference type="Proteomes" id="UP000464624">
    <property type="component" value="Chromosome"/>
</dbReference>
<protein>
    <submittedName>
        <fullName evidence="1">Uncharacterized protein</fullName>
    </submittedName>
</protein>
<accession>A0AAD1H647</accession>
<organism evidence="1 2">
    <name type="scientific">Mycobacterium xenopi</name>
    <dbReference type="NCBI Taxonomy" id="1789"/>
    <lineage>
        <taxon>Bacteria</taxon>
        <taxon>Bacillati</taxon>
        <taxon>Actinomycetota</taxon>
        <taxon>Actinomycetes</taxon>
        <taxon>Mycobacteriales</taxon>
        <taxon>Mycobacteriaceae</taxon>
        <taxon>Mycobacterium</taxon>
    </lineage>
</organism>
<reference evidence="1 2" key="1">
    <citation type="submission" date="2019-12" db="EMBL/GenBank/DDBJ databases">
        <title>Complete genome sequence of Mycolicibacterium xenopi str. JCM15661T.</title>
        <authorList>
            <person name="Yoshida M."/>
            <person name="Fukano H."/>
            <person name="Asakura T."/>
            <person name="Hoshino Y."/>
        </authorList>
    </citation>
    <scope>NUCLEOTIDE SEQUENCE [LARGE SCALE GENOMIC DNA]</scope>
    <source>
        <strain evidence="1 2">JCM 15661T</strain>
    </source>
</reference>
<evidence type="ECO:0000313" key="1">
    <source>
        <dbReference type="EMBL" id="BBU24314.1"/>
    </source>
</evidence>
<evidence type="ECO:0000313" key="2">
    <source>
        <dbReference type="Proteomes" id="UP000464624"/>
    </source>
</evidence>
<proteinExistence type="predicted"/>
<dbReference type="KEGG" id="mxe:MYXE_41040"/>
<name>A0AAD1H647_MYCXE</name>